<keyword evidence="6" id="KW-0540">Nuclease</keyword>
<evidence type="ECO:0000256" key="1">
    <source>
        <dbReference type="ARBA" id="ARBA00010923"/>
    </source>
</evidence>
<dbReference type="Proteomes" id="UP000437065">
    <property type="component" value="Unassembled WGS sequence"/>
</dbReference>
<dbReference type="InterPro" id="IPR000055">
    <property type="entry name" value="Restrct_endonuc_typeI_TRD"/>
</dbReference>
<dbReference type="GO" id="GO:0003677">
    <property type="term" value="F:DNA binding"/>
    <property type="evidence" value="ECO:0007669"/>
    <property type="project" value="UniProtKB-KW"/>
</dbReference>
<dbReference type="GO" id="GO:0009307">
    <property type="term" value="P:DNA restriction-modification system"/>
    <property type="evidence" value="ECO:0007669"/>
    <property type="project" value="UniProtKB-KW"/>
</dbReference>
<feature type="domain" description="Type I restriction modification DNA specificity" evidence="5">
    <location>
        <begin position="115"/>
        <end position="202"/>
    </location>
</feature>
<dbReference type="OrthoDB" id="214860at2157"/>
<organism evidence="6 7">
    <name type="scientific">Halobaculum saliterrae</name>
    <dbReference type="NCBI Taxonomy" id="2073113"/>
    <lineage>
        <taxon>Archaea</taxon>
        <taxon>Methanobacteriati</taxon>
        <taxon>Methanobacteriota</taxon>
        <taxon>Stenosarchaea group</taxon>
        <taxon>Halobacteria</taxon>
        <taxon>Halobacteriales</taxon>
        <taxon>Haloferacaceae</taxon>
        <taxon>Halobaculum</taxon>
    </lineage>
</organism>
<reference evidence="6 7" key="1">
    <citation type="submission" date="2019-12" db="EMBL/GenBank/DDBJ databases">
        <title>Isolation and characterization of three novel carbon monoxide-oxidizing members of Halobacteria from salione crusts and soils.</title>
        <authorList>
            <person name="Myers M.R."/>
            <person name="King G.M."/>
        </authorList>
    </citation>
    <scope>NUCLEOTIDE SEQUENCE [LARGE SCALE GENOMIC DNA]</scope>
    <source>
        <strain evidence="6 7">WSA2</strain>
    </source>
</reference>
<dbReference type="InterPro" id="IPR044946">
    <property type="entry name" value="Restrct_endonuc_typeI_TRD_sf"/>
</dbReference>
<dbReference type="PANTHER" id="PTHR30408">
    <property type="entry name" value="TYPE-1 RESTRICTION ENZYME ECOKI SPECIFICITY PROTEIN"/>
    <property type="match status" value="1"/>
</dbReference>
<gene>
    <name evidence="6" type="ORF">GRX01_07790</name>
</gene>
<comment type="caution">
    <text evidence="6">The sequence shown here is derived from an EMBL/GenBank/DDBJ whole genome shotgun (WGS) entry which is preliminary data.</text>
</comment>
<evidence type="ECO:0000256" key="2">
    <source>
        <dbReference type="ARBA" id="ARBA00022747"/>
    </source>
</evidence>
<accession>A0A6B0SRS4</accession>
<keyword evidence="6" id="KW-0255">Endonuclease</keyword>
<feature type="domain" description="Type I restriction modification DNA specificity" evidence="5">
    <location>
        <begin position="239"/>
        <end position="419"/>
    </location>
</feature>
<keyword evidence="2" id="KW-0680">Restriction system</keyword>
<evidence type="ECO:0000256" key="4">
    <source>
        <dbReference type="SAM" id="MobiDB-lite"/>
    </source>
</evidence>
<proteinExistence type="inferred from homology"/>
<protein>
    <submittedName>
        <fullName evidence="6">Restriction endonuclease subunit S</fullName>
    </submittedName>
</protein>
<dbReference type="GO" id="GO:0004519">
    <property type="term" value="F:endonuclease activity"/>
    <property type="evidence" value="ECO:0007669"/>
    <property type="project" value="UniProtKB-KW"/>
</dbReference>
<dbReference type="AlphaFoldDB" id="A0A6B0SRS4"/>
<dbReference type="Gene3D" id="3.90.220.20">
    <property type="entry name" value="DNA methylase specificity domains"/>
    <property type="match status" value="2"/>
</dbReference>
<evidence type="ECO:0000313" key="6">
    <source>
        <dbReference type="EMBL" id="MXR41237.1"/>
    </source>
</evidence>
<name>A0A6B0SRS4_9EURY</name>
<feature type="region of interest" description="Disordered" evidence="4">
    <location>
        <begin position="1"/>
        <end position="20"/>
    </location>
</feature>
<dbReference type="Gene3D" id="1.10.287.1120">
    <property type="entry name" value="Bipartite methylase S protein"/>
    <property type="match status" value="1"/>
</dbReference>
<dbReference type="RefSeq" id="WP_159665234.1">
    <property type="nucleotide sequence ID" value="NZ_WUUS01000004.1"/>
</dbReference>
<dbReference type="Pfam" id="PF01420">
    <property type="entry name" value="Methylase_S"/>
    <property type="match status" value="2"/>
</dbReference>
<dbReference type="SUPFAM" id="SSF116734">
    <property type="entry name" value="DNA methylase specificity domain"/>
    <property type="match status" value="2"/>
</dbReference>
<evidence type="ECO:0000259" key="5">
    <source>
        <dbReference type="Pfam" id="PF01420"/>
    </source>
</evidence>
<comment type="similarity">
    <text evidence="1">Belongs to the type-I restriction system S methylase family.</text>
</comment>
<dbReference type="InterPro" id="IPR052021">
    <property type="entry name" value="Type-I_RS_S_subunit"/>
</dbReference>
<sequence length="443" mass="49926">MSESSKLSKHSEEGKRVKMGPRTLIIPEDWEDVAFEDAIELNPSYDKPDRESFAFLPMDAVDEDKQTIEYWMERERDDCTSTWFTNGDTVYPKITPCTENGKIALIEGVETEFGSGSTEFLVFHPREGITDDRFVYYLSNLPDFRAVTISLMEGSTGRQRVPSDVFEGGIHIPLPSLAEQRHLADILSTVDEQIQQTAEIIEKRDELLTGLKQDLLLGRSGTDQQEIQMGPKSVWIDSSWDVSKLGDVGHDGEKSFVDGDWVESDDMVADGPYQLIQLGNIGIGEFKGECDKFVSEGFFQENNCTLVEKGDLLISRLADPVLRTIEVPEFEKKSITAVDIVVAKVDESAWDKRYLRFLLNSKVMSDVGGALATGSTRQRISRKNMETITIPKPPRETQTQIADVLETAHTEVKAEKRYKENLQDLKRGLMQDLLTGKTRVNIN</sequence>
<dbReference type="PANTHER" id="PTHR30408:SF12">
    <property type="entry name" value="TYPE I RESTRICTION ENZYME MJAVIII SPECIFICITY SUBUNIT"/>
    <property type="match status" value="1"/>
</dbReference>
<keyword evidence="7" id="KW-1185">Reference proteome</keyword>
<evidence type="ECO:0000313" key="7">
    <source>
        <dbReference type="Proteomes" id="UP000437065"/>
    </source>
</evidence>
<keyword evidence="6" id="KW-0378">Hydrolase</keyword>
<evidence type="ECO:0000256" key="3">
    <source>
        <dbReference type="ARBA" id="ARBA00023125"/>
    </source>
</evidence>
<dbReference type="CDD" id="cd17260">
    <property type="entry name" value="RMtype1_S_EcoEI-TRD1-CR1_like"/>
    <property type="match status" value="1"/>
</dbReference>
<dbReference type="EMBL" id="WUUS01000004">
    <property type="protein sequence ID" value="MXR41237.1"/>
    <property type="molecule type" value="Genomic_DNA"/>
</dbReference>
<keyword evidence="3" id="KW-0238">DNA-binding</keyword>